<dbReference type="CDD" id="cd06558">
    <property type="entry name" value="crotonase-like"/>
    <property type="match status" value="1"/>
</dbReference>
<comment type="similarity">
    <text evidence="1 2">Belongs to the enoyl-CoA hydratase/isomerase family.</text>
</comment>
<accession>A0ABV7ELN2</accession>
<dbReference type="PANTHER" id="PTHR43459">
    <property type="entry name" value="ENOYL-COA HYDRATASE"/>
    <property type="match status" value="1"/>
</dbReference>
<dbReference type="PANTHER" id="PTHR43459:SF1">
    <property type="entry name" value="EG:BACN32G11.4 PROTEIN"/>
    <property type="match status" value="1"/>
</dbReference>
<dbReference type="InterPro" id="IPR001753">
    <property type="entry name" value="Enoyl-CoA_hydra/iso"/>
</dbReference>
<evidence type="ECO:0000313" key="3">
    <source>
        <dbReference type="EMBL" id="MFC3103608.1"/>
    </source>
</evidence>
<dbReference type="SUPFAM" id="SSF52096">
    <property type="entry name" value="ClpP/crotonase"/>
    <property type="match status" value="1"/>
</dbReference>
<name>A0ABV7ELN2_9GAMM</name>
<dbReference type="InterPro" id="IPR029045">
    <property type="entry name" value="ClpP/crotonase-like_dom_sf"/>
</dbReference>
<dbReference type="RefSeq" id="WP_380687795.1">
    <property type="nucleotide sequence ID" value="NZ_JBHRSS010000003.1"/>
</dbReference>
<protein>
    <submittedName>
        <fullName evidence="3">Enoyl-CoA hydratase/isomerase family protein</fullName>
    </submittedName>
</protein>
<dbReference type="Gene3D" id="3.90.226.10">
    <property type="entry name" value="2-enoyl-CoA Hydratase, Chain A, domain 1"/>
    <property type="match status" value="1"/>
</dbReference>
<evidence type="ECO:0000256" key="2">
    <source>
        <dbReference type="RuleBase" id="RU003707"/>
    </source>
</evidence>
<dbReference type="InterPro" id="IPR018376">
    <property type="entry name" value="Enoyl-CoA_hyd/isom_CS"/>
</dbReference>
<comment type="caution">
    <text evidence="3">The sequence shown here is derived from an EMBL/GenBank/DDBJ whole genome shotgun (WGS) entry which is preliminary data.</text>
</comment>
<reference evidence="4" key="1">
    <citation type="journal article" date="2019" name="Int. J. Syst. Evol. Microbiol.">
        <title>The Global Catalogue of Microorganisms (GCM) 10K type strain sequencing project: providing services to taxonomists for standard genome sequencing and annotation.</title>
        <authorList>
            <consortium name="The Broad Institute Genomics Platform"/>
            <consortium name="The Broad Institute Genome Sequencing Center for Infectious Disease"/>
            <person name="Wu L."/>
            <person name="Ma J."/>
        </authorList>
    </citation>
    <scope>NUCLEOTIDE SEQUENCE [LARGE SCALE GENOMIC DNA]</scope>
    <source>
        <strain evidence="4">KCTC 52640</strain>
    </source>
</reference>
<sequence>MQTIEYRLDDGVATITLNRPEHKNAINADMTRELAEVVIQVRDSDEIRALVITGSGGSFCAGGDIKAMLASRDNQPERQARMRFHHRWLEQLIHLDKPVIAAVDGPAFGAGFGLALAADMIIASDNARFCMAFMKIGLVPDFAALYTLPRVVGLQRAKEIMYSARTIEADEAVALGIALEKVAPDALAGRAQAIAGSLAQASPTAFAQTKRALNGSQLNDLKTMLDIELTSQSVAFATREHNDAVDGFLAKQPPAFKWPE</sequence>
<gene>
    <name evidence="3" type="ORF">ACFOSU_06865</name>
</gene>
<dbReference type="EMBL" id="JBHRSS010000003">
    <property type="protein sequence ID" value="MFC3103608.1"/>
    <property type="molecule type" value="Genomic_DNA"/>
</dbReference>
<keyword evidence="4" id="KW-1185">Reference proteome</keyword>
<evidence type="ECO:0000256" key="1">
    <source>
        <dbReference type="ARBA" id="ARBA00005254"/>
    </source>
</evidence>
<dbReference type="PROSITE" id="PS00166">
    <property type="entry name" value="ENOYL_COA_HYDRATASE"/>
    <property type="match status" value="1"/>
</dbReference>
<organism evidence="3 4">
    <name type="scientific">Salinisphaera aquimarina</name>
    <dbReference type="NCBI Taxonomy" id="2094031"/>
    <lineage>
        <taxon>Bacteria</taxon>
        <taxon>Pseudomonadati</taxon>
        <taxon>Pseudomonadota</taxon>
        <taxon>Gammaproteobacteria</taxon>
        <taxon>Salinisphaerales</taxon>
        <taxon>Salinisphaeraceae</taxon>
        <taxon>Salinisphaera</taxon>
    </lineage>
</organism>
<evidence type="ECO:0000313" key="4">
    <source>
        <dbReference type="Proteomes" id="UP001595462"/>
    </source>
</evidence>
<proteinExistence type="inferred from homology"/>
<dbReference type="Pfam" id="PF00378">
    <property type="entry name" value="ECH_1"/>
    <property type="match status" value="1"/>
</dbReference>
<dbReference type="Gene3D" id="1.10.12.10">
    <property type="entry name" value="Lyase 2-enoyl-coa Hydratase, Chain A, domain 2"/>
    <property type="match status" value="1"/>
</dbReference>
<dbReference type="InterPro" id="IPR014748">
    <property type="entry name" value="Enoyl-CoA_hydra_C"/>
</dbReference>
<dbReference type="Proteomes" id="UP001595462">
    <property type="component" value="Unassembled WGS sequence"/>
</dbReference>